<accession>A0AAV4EXB0</accession>
<protein>
    <submittedName>
        <fullName evidence="2">Uncharacterized protein</fullName>
    </submittedName>
</protein>
<name>A0AAV4EXB0_9GAST</name>
<sequence length="89" mass="10045">MYASFWGLVTSFREGQKRGLKGVPAERLLLETDAPYLPTVGKKNDNIPHHLAGLLSSPLFRSMRNPFWRLLPWQIKISAAPLGFLTPRA</sequence>
<dbReference type="Proteomes" id="UP000762676">
    <property type="component" value="Unassembled WGS sequence"/>
</dbReference>
<dbReference type="Pfam" id="PF01026">
    <property type="entry name" value="TatD_DNase"/>
    <property type="match status" value="1"/>
</dbReference>
<dbReference type="InterPro" id="IPR032466">
    <property type="entry name" value="Metal_Hydrolase"/>
</dbReference>
<gene>
    <name evidence="2" type="ORF">ElyMa_000198600</name>
</gene>
<organism evidence="2 3">
    <name type="scientific">Elysia marginata</name>
    <dbReference type="NCBI Taxonomy" id="1093978"/>
    <lineage>
        <taxon>Eukaryota</taxon>
        <taxon>Metazoa</taxon>
        <taxon>Spiralia</taxon>
        <taxon>Lophotrochozoa</taxon>
        <taxon>Mollusca</taxon>
        <taxon>Gastropoda</taxon>
        <taxon>Heterobranchia</taxon>
        <taxon>Euthyneura</taxon>
        <taxon>Panpulmonata</taxon>
        <taxon>Sacoglossa</taxon>
        <taxon>Placobranchoidea</taxon>
        <taxon>Plakobranchidae</taxon>
        <taxon>Elysia</taxon>
    </lineage>
</organism>
<dbReference type="SUPFAM" id="SSF51556">
    <property type="entry name" value="Metallo-dependent hydrolases"/>
    <property type="match status" value="1"/>
</dbReference>
<proteinExistence type="inferred from homology"/>
<reference evidence="2 3" key="1">
    <citation type="journal article" date="2021" name="Elife">
        <title>Chloroplast acquisition without the gene transfer in kleptoplastic sea slugs, Plakobranchus ocellatus.</title>
        <authorList>
            <person name="Maeda T."/>
            <person name="Takahashi S."/>
            <person name="Yoshida T."/>
            <person name="Shimamura S."/>
            <person name="Takaki Y."/>
            <person name="Nagai Y."/>
            <person name="Toyoda A."/>
            <person name="Suzuki Y."/>
            <person name="Arimoto A."/>
            <person name="Ishii H."/>
            <person name="Satoh N."/>
            <person name="Nishiyama T."/>
            <person name="Hasebe M."/>
            <person name="Maruyama T."/>
            <person name="Minagawa J."/>
            <person name="Obokata J."/>
            <person name="Shigenobu S."/>
        </authorList>
    </citation>
    <scope>NUCLEOTIDE SEQUENCE [LARGE SCALE GENOMIC DNA]</scope>
</reference>
<comment type="similarity">
    <text evidence="1">Belongs to the metallo-dependent hydrolases superfamily. TatD-type hydrolase family.</text>
</comment>
<keyword evidence="3" id="KW-1185">Reference proteome</keyword>
<dbReference type="Gene3D" id="3.20.20.140">
    <property type="entry name" value="Metal-dependent hydrolases"/>
    <property type="match status" value="1"/>
</dbReference>
<dbReference type="EMBL" id="BMAT01000371">
    <property type="protein sequence ID" value="GFR65170.1"/>
    <property type="molecule type" value="Genomic_DNA"/>
</dbReference>
<evidence type="ECO:0000313" key="3">
    <source>
        <dbReference type="Proteomes" id="UP000762676"/>
    </source>
</evidence>
<comment type="caution">
    <text evidence="2">The sequence shown here is derived from an EMBL/GenBank/DDBJ whole genome shotgun (WGS) entry which is preliminary data.</text>
</comment>
<dbReference type="InterPro" id="IPR001130">
    <property type="entry name" value="TatD-like"/>
</dbReference>
<dbReference type="AlphaFoldDB" id="A0AAV4EXB0"/>
<evidence type="ECO:0000313" key="2">
    <source>
        <dbReference type="EMBL" id="GFR65170.1"/>
    </source>
</evidence>
<evidence type="ECO:0000256" key="1">
    <source>
        <dbReference type="ARBA" id="ARBA00009275"/>
    </source>
</evidence>
<dbReference type="GO" id="GO:0016788">
    <property type="term" value="F:hydrolase activity, acting on ester bonds"/>
    <property type="evidence" value="ECO:0007669"/>
    <property type="project" value="InterPro"/>
</dbReference>